<sequence length="558" mass="61041">MTTRRPGLPARTSAASLHPRPTTTAPAPGQPPNATSYVAVVLAGPGEGLFPLVNTLPTAGGEEPGLAKAALPVLNRPMVDFVLDWVADSGLSDVLLLAAEGQRACLAAATRTRKPALAVRLECIPDSDAAGLGTADTLRWAIQRGLITTAFVLLPCDLYFQLRPPAASPMCAQTEPDLRPLAALDRRATPDEPGPADDSVLRASGEHAGCPGRPRPRPGHARSALRRAAQPAGARRLRRPDARPHGLGRPLPHRRPLQLPRPRPRLRLLPRRHRPPPRPAPARQLQTPVRALARQEPVAARPPQENRPRVDQARRALGPPHSRAATLEHEPDAPGLEDGREAGRADAADGRVDAADLAHLQLSVAGRPGRPAEPRRALRRPRFAGPERRRVPLRLRALEGLRRLRVSRELRARVRRDQPHRTEARARAAPDPRAPALGPAAAGHRHRGRGLPGRPRRESARQGERQEERGRAGVRGGPGGQGGELGAHGPGLHRRTRQDRELCARHRRRHRRSRRAEGLRGRERDRDRGRLRHEGREDRSELGCFRCTLQLPLVSITQ</sequence>
<evidence type="ECO:0000256" key="9">
    <source>
        <dbReference type="SAM" id="MobiDB-lite"/>
    </source>
</evidence>
<proteinExistence type="inferred from homology"/>
<comment type="subunit">
    <text evidence="8">Component of the translation initiation factor 2B (eIF2B) complex which is a heterodecamer of two sets of five different subunits: alpha, beta, gamma, delta and epsilon. Subunits alpha, beta and delta comprise a regulatory subcomplex and subunits epsilon and gamma comprise a catalytic subcomplex. Within the complex, the hexameric regulatory complex resides at the center, with the two heterodimeric catalytic subcomplexes bound on opposite sides.</text>
</comment>
<dbReference type="STRING" id="630390.A0A180G9Y5"/>
<dbReference type="PANTHER" id="PTHR45989:SF1">
    <property type="entry name" value="TRANSLATION INITIATION FACTOR EIF-2B SUBUNIT GAMMA"/>
    <property type="match status" value="1"/>
</dbReference>
<dbReference type="InterPro" id="IPR029044">
    <property type="entry name" value="Nucleotide-diphossugar_trans"/>
</dbReference>
<reference evidence="11" key="4">
    <citation type="submission" date="2025-05" db="UniProtKB">
        <authorList>
            <consortium name="EnsemblFungi"/>
        </authorList>
    </citation>
    <scope>IDENTIFICATION</scope>
    <source>
        <strain evidence="11">isolate 1-1 / race 1 (BBBD)</strain>
    </source>
</reference>
<dbReference type="OrthoDB" id="1733332at2759"/>
<dbReference type="PANTHER" id="PTHR45989">
    <property type="entry name" value="TRANSLATION INITIATION FACTOR EIF-2B SUBUNIT GAMMA"/>
    <property type="match status" value="1"/>
</dbReference>
<dbReference type="GO" id="GO:0005085">
    <property type="term" value="F:guanyl-nucleotide exchange factor activity"/>
    <property type="evidence" value="ECO:0007669"/>
    <property type="project" value="TreeGrafter"/>
</dbReference>
<organism evidence="10">
    <name type="scientific">Puccinia triticina (isolate 1-1 / race 1 (BBBD))</name>
    <name type="common">Brown leaf rust fungus</name>
    <dbReference type="NCBI Taxonomy" id="630390"/>
    <lineage>
        <taxon>Eukaryota</taxon>
        <taxon>Fungi</taxon>
        <taxon>Dikarya</taxon>
        <taxon>Basidiomycota</taxon>
        <taxon>Pucciniomycotina</taxon>
        <taxon>Pucciniomycetes</taxon>
        <taxon>Pucciniales</taxon>
        <taxon>Pucciniaceae</taxon>
        <taxon>Puccinia</taxon>
    </lineage>
</organism>
<keyword evidence="3" id="KW-0963">Cytoplasm</keyword>
<accession>A0A180G9Y5</accession>
<dbReference type="EMBL" id="ADAS02000132">
    <property type="protein sequence ID" value="OAV89309.1"/>
    <property type="molecule type" value="Genomic_DNA"/>
</dbReference>
<evidence type="ECO:0000256" key="1">
    <source>
        <dbReference type="ARBA" id="ARBA00004514"/>
    </source>
</evidence>
<dbReference type="GO" id="GO:0005829">
    <property type="term" value="C:cytosol"/>
    <property type="evidence" value="ECO:0007669"/>
    <property type="project" value="UniProtKB-SubCell"/>
</dbReference>
<reference evidence="11 12" key="3">
    <citation type="journal article" date="2017" name="G3 (Bethesda)">
        <title>Comparative analysis highlights variable genome content of wheat rusts and divergence of the mating loci.</title>
        <authorList>
            <person name="Cuomo C.A."/>
            <person name="Bakkeren G."/>
            <person name="Khalil H.B."/>
            <person name="Panwar V."/>
            <person name="Joly D."/>
            <person name="Linning R."/>
            <person name="Sakthikumar S."/>
            <person name="Song X."/>
            <person name="Adiconis X."/>
            <person name="Fan L."/>
            <person name="Goldberg J.M."/>
            <person name="Levin J.Z."/>
            <person name="Young S."/>
            <person name="Zeng Q."/>
            <person name="Anikster Y."/>
            <person name="Bruce M."/>
            <person name="Wang M."/>
            <person name="Yin C."/>
            <person name="McCallum B."/>
            <person name="Szabo L.J."/>
            <person name="Hulbert S."/>
            <person name="Chen X."/>
            <person name="Fellers J.P."/>
        </authorList>
    </citation>
    <scope>NUCLEOTIDE SEQUENCE</scope>
    <source>
        <strain evidence="11">isolate 1-1 / race 1 (BBBD)</strain>
        <strain evidence="12">Isolate 1-1 / race 1 (BBBD)</strain>
    </source>
</reference>
<evidence type="ECO:0000256" key="6">
    <source>
        <dbReference type="ARBA" id="ARBA00044196"/>
    </source>
</evidence>
<dbReference type="Proteomes" id="UP000005240">
    <property type="component" value="Unassembled WGS sequence"/>
</dbReference>
<feature type="compositionally biased region" description="Basic and acidic residues" evidence="9">
    <location>
        <begin position="515"/>
        <end position="538"/>
    </location>
</feature>
<keyword evidence="4" id="KW-0396">Initiation factor</keyword>
<comment type="subcellular location">
    <subcellularLocation>
        <location evidence="1">Cytoplasm</location>
        <location evidence="1">Cytosol</location>
    </subcellularLocation>
</comment>
<feature type="compositionally biased region" description="Basic residues" evidence="9">
    <location>
        <begin position="251"/>
        <end position="276"/>
    </location>
</feature>
<feature type="compositionally biased region" description="Basic and acidic residues" evidence="9">
    <location>
        <begin position="414"/>
        <end position="430"/>
    </location>
</feature>
<feature type="compositionally biased region" description="Basic and acidic residues" evidence="9">
    <location>
        <begin position="326"/>
        <end position="348"/>
    </location>
</feature>
<dbReference type="InterPro" id="IPR051960">
    <property type="entry name" value="eIF2B_gamma"/>
</dbReference>
<feature type="region of interest" description="Disordered" evidence="9">
    <location>
        <begin position="186"/>
        <end position="348"/>
    </location>
</feature>
<name>A0A180G9Y5_PUCT1</name>
<dbReference type="AlphaFoldDB" id="A0A180G9Y5"/>
<feature type="compositionally biased region" description="Low complexity" evidence="9">
    <location>
        <begin position="19"/>
        <end position="32"/>
    </location>
</feature>
<evidence type="ECO:0000313" key="12">
    <source>
        <dbReference type="Proteomes" id="UP000005240"/>
    </source>
</evidence>
<evidence type="ECO:0000256" key="7">
    <source>
        <dbReference type="ARBA" id="ARBA00044229"/>
    </source>
</evidence>
<feature type="compositionally biased region" description="Low complexity" evidence="9">
    <location>
        <begin position="431"/>
        <end position="442"/>
    </location>
</feature>
<feature type="compositionally biased region" description="Basic and acidic residues" evidence="9">
    <location>
        <begin position="455"/>
        <end position="471"/>
    </location>
</feature>
<feature type="compositionally biased region" description="Basic and acidic residues" evidence="9">
    <location>
        <begin position="304"/>
        <end position="314"/>
    </location>
</feature>
<feature type="compositionally biased region" description="Basic residues" evidence="9">
    <location>
        <begin position="214"/>
        <end position="225"/>
    </location>
</feature>
<protein>
    <recommendedName>
        <fullName evidence="6">Translation initiation factor eIF2B subunit gamma</fullName>
    </recommendedName>
    <alternativeName>
        <fullName evidence="7">eIF2B GDP-GTP exchange factor subunit gamma</fullName>
    </alternativeName>
</protein>
<dbReference type="GO" id="GO:0003743">
    <property type="term" value="F:translation initiation factor activity"/>
    <property type="evidence" value="ECO:0007669"/>
    <property type="project" value="UniProtKB-KW"/>
</dbReference>
<feature type="region of interest" description="Disordered" evidence="9">
    <location>
        <begin position="362"/>
        <end position="383"/>
    </location>
</feature>
<keyword evidence="5" id="KW-0648">Protein biosynthesis</keyword>
<evidence type="ECO:0000256" key="3">
    <source>
        <dbReference type="ARBA" id="ARBA00022490"/>
    </source>
</evidence>
<keyword evidence="12" id="KW-1185">Reference proteome</keyword>
<dbReference type="GO" id="GO:0005851">
    <property type="term" value="C:eukaryotic translation initiation factor 2B complex"/>
    <property type="evidence" value="ECO:0007669"/>
    <property type="project" value="TreeGrafter"/>
</dbReference>
<feature type="compositionally biased region" description="Gly residues" evidence="9">
    <location>
        <begin position="473"/>
        <end position="489"/>
    </location>
</feature>
<reference evidence="10" key="2">
    <citation type="submission" date="2016-05" db="EMBL/GenBank/DDBJ databases">
        <title>Comparative analysis highlights variable genome content of wheat rusts and divergence of the mating loci.</title>
        <authorList>
            <person name="Cuomo C.A."/>
            <person name="Bakkeren G."/>
            <person name="Szabo L."/>
            <person name="Khalil H."/>
            <person name="Joly D."/>
            <person name="Goldberg J."/>
            <person name="Young S."/>
            <person name="Zeng Q."/>
            <person name="Fellers J."/>
        </authorList>
    </citation>
    <scope>NUCLEOTIDE SEQUENCE [LARGE SCALE GENOMIC DNA]</scope>
    <source>
        <strain evidence="10">1-1 BBBD Race 1</strain>
    </source>
</reference>
<gene>
    <name evidence="10" type="ORF">PTTG_28728</name>
</gene>
<feature type="region of interest" description="Disordered" evidence="9">
    <location>
        <begin position="1"/>
        <end position="32"/>
    </location>
</feature>
<dbReference type="GO" id="GO:0002183">
    <property type="term" value="P:cytoplasmic translational initiation"/>
    <property type="evidence" value="ECO:0007669"/>
    <property type="project" value="TreeGrafter"/>
</dbReference>
<dbReference type="Gene3D" id="3.90.550.10">
    <property type="entry name" value="Spore Coat Polysaccharide Biosynthesis Protein SpsA, Chain A"/>
    <property type="match status" value="1"/>
</dbReference>
<evidence type="ECO:0000256" key="8">
    <source>
        <dbReference type="ARBA" id="ARBA00046432"/>
    </source>
</evidence>
<evidence type="ECO:0000256" key="5">
    <source>
        <dbReference type="ARBA" id="ARBA00022917"/>
    </source>
</evidence>
<evidence type="ECO:0000256" key="2">
    <source>
        <dbReference type="ARBA" id="ARBA00007878"/>
    </source>
</evidence>
<feature type="compositionally biased region" description="Basic residues" evidence="9">
    <location>
        <begin position="505"/>
        <end position="514"/>
    </location>
</feature>
<reference evidence="10" key="1">
    <citation type="submission" date="2009-11" db="EMBL/GenBank/DDBJ databases">
        <authorList>
            <consortium name="The Broad Institute Genome Sequencing Platform"/>
            <person name="Ward D."/>
            <person name="Feldgarden M."/>
            <person name="Earl A."/>
            <person name="Young S.K."/>
            <person name="Zeng Q."/>
            <person name="Koehrsen M."/>
            <person name="Alvarado L."/>
            <person name="Berlin A."/>
            <person name="Bochicchio J."/>
            <person name="Borenstein D."/>
            <person name="Chapman S.B."/>
            <person name="Chen Z."/>
            <person name="Engels R."/>
            <person name="Freedman E."/>
            <person name="Gellesch M."/>
            <person name="Goldberg J."/>
            <person name="Griggs A."/>
            <person name="Gujja S."/>
            <person name="Heilman E."/>
            <person name="Heiman D."/>
            <person name="Hepburn T."/>
            <person name="Howarth C."/>
            <person name="Jen D."/>
            <person name="Larson L."/>
            <person name="Lewis B."/>
            <person name="Mehta T."/>
            <person name="Park D."/>
            <person name="Pearson M."/>
            <person name="Roberts A."/>
            <person name="Saif S."/>
            <person name="Shea T."/>
            <person name="Shenoy N."/>
            <person name="Sisk P."/>
            <person name="Stolte C."/>
            <person name="Sykes S."/>
            <person name="Thomson T."/>
            <person name="Walk T."/>
            <person name="White J."/>
            <person name="Yandava C."/>
            <person name="Izard J."/>
            <person name="Baranova O.V."/>
            <person name="Blanton J.M."/>
            <person name="Tanner A.C."/>
            <person name="Dewhirst F.E."/>
            <person name="Haas B."/>
            <person name="Nusbaum C."/>
            <person name="Birren B."/>
        </authorList>
    </citation>
    <scope>NUCLEOTIDE SEQUENCE [LARGE SCALE GENOMIC DNA]</scope>
    <source>
        <strain evidence="10">1-1 BBBD Race 1</strain>
    </source>
</reference>
<dbReference type="VEuPathDB" id="FungiDB:PTTG_28728"/>
<comment type="similarity">
    <text evidence="2">Belongs to the eIF-2B gamma/epsilon subunits family.</text>
</comment>
<evidence type="ECO:0000313" key="10">
    <source>
        <dbReference type="EMBL" id="OAV89309.1"/>
    </source>
</evidence>
<dbReference type="SUPFAM" id="SSF53448">
    <property type="entry name" value="Nucleotide-diphospho-sugar transferases"/>
    <property type="match status" value="1"/>
</dbReference>
<feature type="region of interest" description="Disordered" evidence="9">
    <location>
        <begin position="414"/>
        <end position="538"/>
    </location>
</feature>
<dbReference type="EnsemblFungi" id="PTTG_28728-t43_1">
    <property type="protein sequence ID" value="PTTG_28728-t43_1-p1"/>
    <property type="gene ID" value="PTTG_28728"/>
</dbReference>
<evidence type="ECO:0000256" key="4">
    <source>
        <dbReference type="ARBA" id="ARBA00022540"/>
    </source>
</evidence>
<evidence type="ECO:0000313" key="11">
    <source>
        <dbReference type="EnsemblFungi" id="PTTG_28728-t43_1-p1"/>
    </source>
</evidence>